<dbReference type="SUPFAM" id="SSF50998">
    <property type="entry name" value="Quinoprotein alcohol dehydrogenase-like"/>
    <property type="match status" value="1"/>
</dbReference>
<evidence type="ECO:0000313" key="3">
    <source>
        <dbReference type="Proteomes" id="UP000326924"/>
    </source>
</evidence>
<accession>A0A5J5FAA2</accession>
<comment type="caution">
    <text evidence="2">The sequence shown here is derived from an EMBL/GenBank/DDBJ whole genome shotgun (WGS) entry which is preliminary data.</text>
</comment>
<dbReference type="Proteomes" id="UP000326924">
    <property type="component" value="Unassembled WGS sequence"/>
</dbReference>
<keyword evidence="3" id="KW-1185">Reference proteome</keyword>
<dbReference type="GO" id="GO:0007035">
    <property type="term" value="P:vacuolar acidification"/>
    <property type="evidence" value="ECO:0007669"/>
    <property type="project" value="TreeGrafter"/>
</dbReference>
<protein>
    <submittedName>
        <fullName evidence="2">RAVE protein 1 C terminal-domain-containing protein</fullName>
    </submittedName>
</protein>
<gene>
    <name evidence="2" type="ORF">FN846DRAFT_926695</name>
</gene>
<dbReference type="SUPFAM" id="SSF50978">
    <property type="entry name" value="WD40 repeat-like"/>
    <property type="match status" value="1"/>
</dbReference>
<name>A0A5J5FAA2_9PEZI</name>
<organism evidence="2 3">
    <name type="scientific">Sphaerosporella brunnea</name>
    <dbReference type="NCBI Taxonomy" id="1250544"/>
    <lineage>
        <taxon>Eukaryota</taxon>
        <taxon>Fungi</taxon>
        <taxon>Dikarya</taxon>
        <taxon>Ascomycota</taxon>
        <taxon>Pezizomycotina</taxon>
        <taxon>Pezizomycetes</taxon>
        <taxon>Pezizales</taxon>
        <taxon>Pyronemataceae</taxon>
        <taxon>Sphaerosporella</taxon>
    </lineage>
</organism>
<dbReference type="InterPro" id="IPR052208">
    <property type="entry name" value="DmX-like/RAVE_component"/>
</dbReference>
<dbReference type="InterPro" id="IPR022033">
    <property type="entry name" value="Rav1p_C"/>
</dbReference>
<feature type="domain" description="RAVE complex protein Rav1 C-terminal" evidence="1">
    <location>
        <begin position="600"/>
        <end position="1233"/>
    </location>
</feature>
<evidence type="ECO:0000259" key="1">
    <source>
        <dbReference type="Pfam" id="PF12234"/>
    </source>
</evidence>
<dbReference type="PANTHER" id="PTHR13950:SF9">
    <property type="entry name" value="RABCONNECTIN-3A"/>
    <property type="match status" value="1"/>
</dbReference>
<dbReference type="FunCoup" id="A0A5J5FAA2">
    <property type="interactions" value="63"/>
</dbReference>
<dbReference type="InParanoid" id="A0A5J5FAA2"/>
<reference evidence="2 3" key="1">
    <citation type="submission" date="2019-09" db="EMBL/GenBank/DDBJ databases">
        <title>Draft genome of the ectomycorrhizal ascomycete Sphaerosporella brunnea.</title>
        <authorList>
            <consortium name="DOE Joint Genome Institute"/>
            <person name="Benucci G.M."/>
            <person name="Marozzi G."/>
            <person name="Antonielli L."/>
            <person name="Sanchez S."/>
            <person name="Marco P."/>
            <person name="Wang X."/>
            <person name="Falini L.B."/>
            <person name="Barry K."/>
            <person name="Haridas S."/>
            <person name="Lipzen A."/>
            <person name="Labutti K."/>
            <person name="Grigoriev I.V."/>
            <person name="Murat C."/>
            <person name="Martin F."/>
            <person name="Albertini E."/>
            <person name="Donnini D."/>
            <person name="Bonito G."/>
        </authorList>
    </citation>
    <scope>NUCLEOTIDE SEQUENCE [LARGE SCALE GENOMIC DNA]</scope>
    <source>
        <strain evidence="2 3">Sb_GMNB300</strain>
    </source>
</reference>
<evidence type="ECO:0000313" key="2">
    <source>
        <dbReference type="EMBL" id="KAA8914540.1"/>
    </source>
</evidence>
<dbReference type="GO" id="GO:0043291">
    <property type="term" value="C:RAVE complex"/>
    <property type="evidence" value="ECO:0007669"/>
    <property type="project" value="TreeGrafter"/>
</dbReference>
<dbReference type="EMBL" id="VXIS01000005">
    <property type="protein sequence ID" value="KAA8914540.1"/>
    <property type="molecule type" value="Genomic_DNA"/>
</dbReference>
<dbReference type="OrthoDB" id="342131at2759"/>
<dbReference type="PANTHER" id="PTHR13950">
    <property type="entry name" value="RABCONNECTIN-RELATED"/>
    <property type="match status" value="1"/>
</dbReference>
<dbReference type="InterPro" id="IPR036322">
    <property type="entry name" value="WD40_repeat_dom_sf"/>
</dbReference>
<dbReference type="InterPro" id="IPR011047">
    <property type="entry name" value="Quinoprotein_ADH-like_sf"/>
</dbReference>
<proteinExistence type="predicted"/>
<sequence>MLLPGHPQSTPQAVTAGTWARNRIIAYISGTSLVVLDGVHTLIQTLYPSEIHRLHAAVLDERTGKIACCAERKVWVFRPNGRGGDYLKWELQTQITLDATEDDDATTLSWGTDQELLVGSTNSLTLWATAPNNRDTADVRLLWRRRIANPALLVVFSADASLVATVAENDRLVKIWWKVSIGADDNQFDFCYLPHPRAMTWMQWRQPVHPDESVDNVLYTITVDQVLRVWAPVYPHDIHVLQLWAVVDLRESIPRAPGEPANDLHHALIIDNKVFRLGVEQAVATAGNSNHEMETLQRLIEIANRSPEIIIVFDSRGKMSAWGLENVACKARKTTNLFSIVQSENSGFECGTREVRFLAFVGGEGLTVLAHDFEGRITWLEARLQQLLDPLPNGPRLKVKGIWTGHDGAVESLVRTADGRSLLSSTRANEHLVWTKFQIGGATTLLRESVLQPLDEVERAVILENGDFIMTLHADNVALWDTRSSISTELARCEFQSMAKMLCLLLLPEIIVDPPTYHVVAVDENMTGIAWQVTLPLRSSKSNGINGNTPYLKELAKFDLGPRDGLLAIVPIDPVGWNAVLSESLDMFSREVATTISKSGLLRSWTVKVYQKDAKLKWLATSTVETGIKNVSLSKGNSIRKIALVDESRTELTIWDSKAAQLEYSQVSGEGDIIRDLDFTSTPQSQSILAVGFPHKVVLISQLRYDYLNAGPAWAPFREIDISGVTPHPIGDSIWLQDGGLVIGCGNQLLLYPRKIQGEDKMLDSLHLTSHSKKKMDDIFDIVSELNGPLPVYHPQFLQQCILAGKSKLVELLLVKLYKELRHYHEEIGLDPFLGLSVDTYITREQPPALNRRASTFSPFFESYRENDELSTFDEDLAAKLCELLMNIALPHMTGPEQINLAVIVESMAQVAKHRRSMDEQGAQYLLFFRQHLLRREPEMSWREITWAFHSDSQEILVDTVNRNCQERMLWSQARESGIFMWLRDQEAIKRQFEAIARNQYTKSDEKDPVDCSLYYMALKKKNVLLGLWRMASWHREQAPTIKFLSNNFNEPRWKTAALKNAYALMGKHRFEYAAAFFLLADSPADAVSVIFSSMHDPQLAITIARVYEGSDSGPVLRNLLETRILPSAIGDGNRWLTAWALWILKRKDTAVRALLSPLSTLLPEISSNPDPSSRLFLLNDPALIIFYKYIRERTTTTLKGAHQITPAMEWDFVIDTARVYDRMGCDLLALDLVKNWEFLRVERQRGRNLLRQRRNSLIIADDPMPHANGDEVQEKAPWKEGLVKPPAAVWEEPDMSWAF</sequence>
<dbReference type="Pfam" id="PF12234">
    <property type="entry name" value="Rav1p_C"/>
    <property type="match status" value="1"/>
</dbReference>